<feature type="compositionally biased region" description="Low complexity" evidence="1">
    <location>
        <begin position="142"/>
        <end position="156"/>
    </location>
</feature>
<reference evidence="2" key="2">
    <citation type="submission" date="2022-06" db="UniProtKB">
        <authorList>
            <consortium name="EnsemblMetazoa"/>
        </authorList>
    </citation>
    <scope>IDENTIFICATION</scope>
    <source>
        <strain evidence="2">PS312</strain>
    </source>
</reference>
<gene>
    <name evidence="2" type="primary">WBGene00105495</name>
</gene>
<feature type="compositionally biased region" description="Basic residues" evidence="1">
    <location>
        <begin position="120"/>
        <end position="130"/>
    </location>
</feature>
<reference evidence="3" key="1">
    <citation type="journal article" date="2008" name="Nat. Genet.">
        <title>The Pristionchus pacificus genome provides a unique perspective on nematode lifestyle and parasitism.</title>
        <authorList>
            <person name="Dieterich C."/>
            <person name="Clifton S.W."/>
            <person name="Schuster L.N."/>
            <person name="Chinwalla A."/>
            <person name="Delehaunty K."/>
            <person name="Dinkelacker I."/>
            <person name="Fulton L."/>
            <person name="Fulton R."/>
            <person name="Godfrey J."/>
            <person name="Minx P."/>
            <person name="Mitreva M."/>
            <person name="Roeseler W."/>
            <person name="Tian H."/>
            <person name="Witte H."/>
            <person name="Yang S.P."/>
            <person name="Wilson R.K."/>
            <person name="Sommer R.J."/>
        </authorList>
    </citation>
    <scope>NUCLEOTIDE SEQUENCE [LARGE SCALE GENOMIC DNA]</scope>
    <source>
        <strain evidence="3">PS312</strain>
    </source>
</reference>
<protein>
    <submittedName>
        <fullName evidence="2">Uncharacterized protein</fullName>
    </submittedName>
</protein>
<sequence length="634" mass="72619">MSTQECTEKTVTEDEVKKDEEVKKEEEEKEEGTEPMRQKAEEEVREEEEEVSKPKEERRESTEEGEVPEDPRDSQSLPEIPSSPSTTHTSSPKEKDESSENAKTDEDTKKREEVSDMDGRKKKVARRRLPAKAGVHIDEQSSSETSSSLSSTSKSSIPEMGKQCAFQKPRHPTSCHCRGRSYGCPCYLPAFMHRADEVSRERWPEAHRSEQKYERKAVEEMTRYMLWKESIDRRLGAYGFPVPEGEPDNSPIYCYCGCGRDAWPDEQQMHKARQAGRKPVSHLHPPVAPLPPVQPRAVQREPRESDLHKHEESAFVRILNASINDEPYEEDDRRIVEQLRQTRRGHSDTNWSDLIAAIHRNTISPAWRMPFHRGSTRIRWITISSLSLAEIGARAQAIRRMAGELEKIPQMQASLCASLLFDIFQIYFMLCHANHLSPVECRRPRKGDTVYDHLSIENAIGTNNDQELIESFVAAVENTGPDRHFYVEYSKRSALEWTMKLGEKYKQRMGTPKPRHEFSRRPVFATSNELLEGMQWFRDFLIVEVRRAEVAKLLPIPPGTVIEEPVPKMSPEDMIRTIMTRLESSPHFPTLPPTPSIVDAEQSSPPSSSSHPVDPVEDPTTESDSTTDRDESEH</sequence>
<evidence type="ECO:0000256" key="1">
    <source>
        <dbReference type="SAM" id="MobiDB-lite"/>
    </source>
</evidence>
<feature type="region of interest" description="Disordered" evidence="1">
    <location>
        <begin position="275"/>
        <end position="309"/>
    </location>
</feature>
<keyword evidence="3" id="KW-1185">Reference proteome</keyword>
<evidence type="ECO:0000313" key="2">
    <source>
        <dbReference type="EnsemblMetazoa" id="PPA15941.1"/>
    </source>
</evidence>
<feature type="region of interest" description="Disordered" evidence="1">
    <location>
        <begin position="1"/>
        <end position="164"/>
    </location>
</feature>
<feature type="region of interest" description="Disordered" evidence="1">
    <location>
        <begin position="584"/>
        <end position="634"/>
    </location>
</feature>
<organism evidence="2 3">
    <name type="scientific">Pristionchus pacificus</name>
    <name type="common">Parasitic nematode worm</name>
    <dbReference type="NCBI Taxonomy" id="54126"/>
    <lineage>
        <taxon>Eukaryota</taxon>
        <taxon>Metazoa</taxon>
        <taxon>Ecdysozoa</taxon>
        <taxon>Nematoda</taxon>
        <taxon>Chromadorea</taxon>
        <taxon>Rhabditida</taxon>
        <taxon>Rhabditina</taxon>
        <taxon>Diplogasteromorpha</taxon>
        <taxon>Diplogasteroidea</taxon>
        <taxon>Neodiplogasteridae</taxon>
        <taxon>Pristionchus</taxon>
    </lineage>
</organism>
<dbReference type="Proteomes" id="UP000005239">
    <property type="component" value="Unassembled WGS sequence"/>
</dbReference>
<feature type="compositionally biased region" description="Basic and acidic residues" evidence="1">
    <location>
        <begin position="298"/>
        <end position="309"/>
    </location>
</feature>
<feature type="compositionally biased region" description="Basic and acidic residues" evidence="1">
    <location>
        <begin position="1"/>
        <end position="42"/>
    </location>
</feature>
<feature type="compositionally biased region" description="Basic and acidic residues" evidence="1">
    <location>
        <begin position="91"/>
        <end position="119"/>
    </location>
</feature>
<evidence type="ECO:0000313" key="3">
    <source>
        <dbReference type="Proteomes" id="UP000005239"/>
    </source>
</evidence>
<name>A0A2A6BD68_PRIPA</name>
<feature type="compositionally biased region" description="Basic and acidic residues" evidence="1">
    <location>
        <begin position="51"/>
        <end position="62"/>
    </location>
</feature>
<dbReference type="EnsemblMetazoa" id="PPA15941.1">
    <property type="protein sequence ID" value="PPA15941.1"/>
    <property type="gene ID" value="WBGene00105495"/>
</dbReference>
<accession>A0A2A6BD68</accession>
<proteinExistence type="predicted"/>
<dbReference type="AlphaFoldDB" id="A0A2A6BD68"/>
<accession>A0A8R1YF15</accession>